<dbReference type="InterPro" id="IPR051837">
    <property type="entry name" value="SortingNexin/PXDomain-PKLike"/>
</dbReference>
<dbReference type="GO" id="GO:0005769">
    <property type="term" value="C:early endosome"/>
    <property type="evidence" value="ECO:0007669"/>
    <property type="project" value="TreeGrafter"/>
</dbReference>
<protein>
    <submittedName>
        <fullName evidence="5">Sorting nexin-16</fullName>
    </submittedName>
</protein>
<dbReference type="Pfam" id="PF00787">
    <property type="entry name" value="PX"/>
    <property type="match status" value="1"/>
</dbReference>
<comment type="subcellular location">
    <subcellularLocation>
        <location evidence="1">Cytoplasm</location>
    </subcellularLocation>
</comment>
<accession>A0AAD9QMD1</accession>
<dbReference type="AlphaFoldDB" id="A0AAD9QMD1"/>
<dbReference type="InterPro" id="IPR001683">
    <property type="entry name" value="PX_dom"/>
</dbReference>
<reference evidence="5" key="2">
    <citation type="journal article" date="2023" name="Science">
        <title>Genomic signatures of disease resistance in endangered staghorn corals.</title>
        <authorList>
            <person name="Vollmer S.V."/>
            <person name="Selwyn J.D."/>
            <person name="Despard B.A."/>
            <person name="Roesel C.L."/>
        </authorList>
    </citation>
    <scope>NUCLEOTIDE SEQUENCE</scope>
    <source>
        <strain evidence="5">K2</strain>
    </source>
</reference>
<name>A0AAD9QMD1_ACRCE</name>
<dbReference type="PANTHER" id="PTHR22999:SF23">
    <property type="entry name" value="SORTING NEXIN-16"/>
    <property type="match status" value="1"/>
</dbReference>
<dbReference type="SUPFAM" id="SSF64268">
    <property type="entry name" value="PX domain"/>
    <property type="match status" value="1"/>
</dbReference>
<keyword evidence="2" id="KW-0963">Cytoplasm</keyword>
<evidence type="ECO:0000313" key="5">
    <source>
        <dbReference type="EMBL" id="KAK2563968.1"/>
    </source>
</evidence>
<dbReference type="GO" id="GO:0006622">
    <property type="term" value="P:protein targeting to lysosome"/>
    <property type="evidence" value="ECO:0007669"/>
    <property type="project" value="TreeGrafter"/>
</dbReference>
<dbReference type="Proteomes" id="UP001249851">
    <property type="component" value="Unassembled WGS sequence"/>
</dbReference>
<evidence type="ECO:0000256" key="1">
    <source>
        <dbReference type="ARBA" id="ARBA00004496"/>
    </source>
</evidence>
<dbReference type="InterPro" id="IPR036871">
    <property type="entry name" value="PX_dom_sf"/>
</dbReference>
<dbReference type="GO" id="GO:0035091">
    <property type="term" value="F:phosphatidylinositol binding"/>
    <property type="evidence" value="ECO:0007669"/>
    <property type="project" value="InterPro"/>
</dbReference>
<organism evidence="5 6">
    <name type="scientific">Acropora cervicornis</name>
    <name type="common">Staghorn coral</name>
    <dbReference type="NCBI Taxonomy" id="6130"/>
    <lineage>
        <taxon>Eukaryota</taxon>
        <taxon>Metazoa</taxon>
        <taxon>Cnidaria</taxon>
        <taxon>Anthozoa</taxon>
        <taxon>Hexacorallia</taxon>
        <taxon>Scleractinia</taxon>
        <taxon>Astrocoeniina</taxon>
        <taxon>Acroporidae</taxon>
        <taxon>Acropora</taxon>
    </lineage>
</organism>
<comment type="caution">
    <text evidence="5">The sequence shown here is derived from an EMBL/GenBank/DDBJ whole genome shotgun (WGS) entry which is preliminary data.</text>
</comment>
<evidence type="ECO:0000259" key="4">
    <source>
        <dbReference type="PROSITE" id="PS50195"/>
    </source>
</evidence>
<evidence type="ECO:0000313" key="6">
    <source>
        <dbReference type="Proteomes" id="UP001249851"/>
    </source>
</evidence>
<proteinExistence type="predicted"/>
<dbReference type="EMBL" id="JARQWQ010000024">
    <property type="protein sequence ID" value="KAK2563968.1"/>
    <property type="molecule type" value="Genomic_DNA"/>
</dbReference>
<evidence type="ECO:0000256" key="2">
    <source>
        <dbReference type="ARBA" id="ARBA00022490"/>
    </source>
</evidence>
<gene>
    <name evidence="5" type="ORF">P5673_012987</name>
</gene>
<sequence length="342" mass="38750">MASETSEESSDFVPTIDEVEIHAPIVGFEVVEARKRFTVYQISVQLGNERNWHVFRRYSDFVRLDDGLRKLFSDFHGVLPPKKYFGDNFDQNFIEQRRAGLQEYINNVLIRPDVSTAQPVAEFFCFDDPPGPYDSIEESRAFIAALEGTVHDMRNRQNHLAAEIKLVKSLLRQSQAQKQALLIALRSERVLNGKPSHDDDDVQLMSEYTRLPEVAGLNFKLFAANNNKIDAELPQRNGLRKSNRFPNSTAASQLDLRIETSAGLSTKGPPPIAGRRARSTSDLSQSRSHRQRSLTHLPSNVQSRGNLDRFFNQSTEVLQSIRNSVRQKLGSVEDETAFTTTD</sequence>
<dbReference type="PROSITE" id="PS50195">
    <property type="entry name" value="PX"/>
    <property type="match status" value="1"/>
</dbReference>
<keyword evidence="6" id="KW-1185">Reference proteome</keyword>
<feature type="region of interest" description="Disordered" evidence="3">
    <location>
        <begin position="233"/>
        <end position="306"/>
    </location>
</feature>
<reference evidence="5" key="1">
    <citation type="journal article" date="2023" name="G3 (Bethesda)">
        <title>Whole genome assembly and annotation of the endangered Caribbean coral Acropora cervicornis.</title>
        <authorList>
            <person name="Selwyn J.D."/>
            <person name="Vollmer S.V."/>
        </authorList>
    </citation>
    <scope>NUCLEOTIDE SEQUENCE</scope>
    <source>
        <strain evidence="5">K2</strain>
    </source>
</reference>
<evidence type="ECO:0000256" key="3">
    <source>
        <dbReference type="SAM" id="MobiDB-lite"/>
    </source>
</evidence>
<dbReference type="GO" id="GO:0008333">
    <property type="term" value="P:endosome to lysosome transport"/>
    <property type="evidence" value="ECO:0007669"/>
    <property type="project" value="TreeGrafter"/>
</dbReference>
<dbReference type="SMART" id="SM00312">
    <property type="entry name" value="PX"/>
    <property type="match status" value="1"/>
</dbReference>
<dbReference type="GO" id="GO:0005770">
    <property type="term" value="C:late endosome"/>
    <property type="evidence" value="ECO:0007669"/>
    <property type="project" value="TreeGrafter"/>
</dbReference>
<feature type="domain" description="PX" evidence="4">
    <location>
        <begin position="18"/>
        <end position="131"/>
    </location>
</feature>
<dbReference type="PANTHER" id="PTHR22999">
    <property type="entry name" value="PX SERINE/THREONINE KINASE PXK"/>
    <property type="match status" value="1"/>
</dbReference>
<dbReference type="Gene3D" id="3.30.1520.10">
    <property type="entry name" value="Phox-like domain"/>
    <property type="match status" value="1"/>
</dbReference>
<dbReference type="GO" id="GO:0045022">
    <property type="term" value="P:early endosome to late endosome transport"/>
    <property type="evidence" value="ECO:0007669"/>
    <property type="project" value="TreeGrafter"/>
</dbReference>